<dbReference type="PATRIC" id="fig|1313293.3.peg.391"/>
<sequence>MRTLFLILCVFCFACSDSKFGGRLIKVAVLVNEPLMTRLLMEVLGKVLRS</sequence>
<reference evidence="1 2" key="1">
    <citation type="submission" date="2013-04" db="EMBL/GenBank/DDBJ databases">
        <title>Comparative Genomics of Relapsing Fever Spirochetes.</title>
        <authorList>
            <person name="Schwan T.G."/>
            <person name="Raffel S.J."/>
            <person name="Porcella S.F."/>
            <person name="Martens C.A."/>
            <person name="Bruno D.P."/>
            <person name="Rickefs S.M."/>
            <person name="Barbian K.B."/>
        </authorList>
    </citation>
    <scope>NUCLEOTIDE SEQUENCE [LARGE SCALE GENOMIC DNA]</scope>
    <source>
        <strain evidence="1 2">BA2</strain>
    </source>
</reference>
<dbReference type="Proteomes" id="UP000019262">
    <property type="component" value="Chromosome"/>
</dbReference>
<dbReference type="RefSeq" id="WP_233275049.1">
    <property type="nucleotide sequence ID" value="NZ_CP005829.1"/>
</dbReference>
<accession>W5STM0</accession>
<proteinExistence type="predicted"/>
<dbReference type="EMBL" id="CP005829">
    <property type="protein sequence ID" value="AHH08351.1"/>
    <property type="molecule type" value="Genomic_DNA"/>
</dbReference>
<dbReference type="HOGENOM" id="CLU_3115151_0_0_12"/>
<organism evidence="1 2">
    <name type="scientific">Borrelia anserina BA2</name>
    <dbReference type="NCBI Taxonomy" id="1313293"/>
    <lineage>
        <taxon>Bacteria</taxon>
        <taxon>Pseudomonadati</taxon>
        <taxon>Spirochaetota</taxon>
        <taxon>Spirochaetia</taxon>
        <taxon>Spirochaetales</taxon>
        <taxon>Borreliaceae</taxon>
        <taxon>Borrelia</taxon>
    </lineage>
</organism>
<dbReference type="AlphaFoldDB" id="W5STM0"/>
<evidence type="ECO:0000313" key="1">
    <source>
        <dbReference type="EMBL" id="AHH08351.1"/>
    </source>
</evidence>
<name>W5STM0_BORAN</name>
<gene>
    <name evidence="1" type="ORF">BAN_0077200</name>
</gene>
<protein>
    <submittedName>
        <fullName evidence="1">Basic membrane protein A</fullName>
    </submittedName>
</protein>
<evidence type="ECO:0000313" key="2">
    <source>
        <dbReference type="Proteomes" id="UP000019262"/>
    </source>
</evidence>